<dbReference type="SUPFAM" id="SSF52374">
    <property type="entry name" value="Nucleotidylyl transferase"/>
    <property type="match status" value="1"/>
</dbReference>
<evidence type="ECO:0000256" key="8">
    <source>
        <dbReference type="ARBA" id="ARBA00023027"/>
    </source>
</evidence>
<evidence type="ECO:0000256" key="3">
    <source>
        <dbReference type="ARBA" id="ARBA00022642"/>
    </source>
</evidence>
<evidence type="ECO:0000256" key="9">
    <source>
        <dbReference type="ARBA" id="ARBA00048721"/>
    </source>
</evidence>
<sequence length="200" mass="23349">MKIGILGGSFDPIHNGHLHMAVKAHEEYELDEVWLIPAGHSPNKDEGKMTKAKDRLAMCRLAADSYSFLKVSDIEMVSAERSYTYRTIQKLKESYPDDEWYFIMGADSLDYFDQWRHPEIICSLAHILVVNRDEFQDEDLKKKIAAIRQLFPADIQIVHCEKYPISSHEIREKLLNEEEVSGWISQEVLCYIKEHDLYRS</sequence>
<accession>A0A6L5YP06</accession>
<feature type="domain" description="Cytidyltransferase-like" evidence="11">
    <location>
        <begin position="5"/>
        <end position="173"/>
    </location>
</feature>
<dbReference type="Proteomes" id="UP000474024">
    <property type="component" value="Unassembled WGS sequence"/>
</dbReference>
<keyword evidence="3 10" id="KW-0662">Pyridine nucleotide biosynthesis</keyword>
<comment type="similarity">
    <text evidence="10">Belongs to the NadD family.</text>
</comment>
<reference evidence="12 13" key="1">
    <citation type="submission" date="2019-08" db="EMBL/GenBank/DDBJ databases">
        <title>In-depth cultivation of the pig gut microbiome towards novel bacterial diversity and tailored functional studies.</title>
        <authorList>
            <person name="Wylensek D."/>
            <person name="Hitch T.C.A."/>
            <person name="Clavel T."/>
        </authorList>
    </citation>
    <scope>NUCLEOTIDE SEQUENCE [LARGE SCALE GENOMIC DNA]</scope>
    <source>
        <strain evidence="12 13">MUC/MUC-530-WT-4D</strain>
    </source>
</reference>
<dbReference type="GO" id="GO:0009435">
    <property type="term" value="P:NAD+ biosynthetic process"/>
    <property type="evidence" value="ECO:0007669"/>
    <property type="project" value="UniProtKB-UniRule"/>
</dbReference>
<keyword evidence="4 10" id="KW-0808">Transferase</keyword>
<dbReference type="NCBIfam" id="TIGR00482">
    <property type="entry name" value="nicotinate (nicotinamide) nucleotide adenylyltransferase"/>
    <property type="match status" value="1"/>
</dbReference>
<evidence type="ECO:0000313" key="12">
    <source>
        <dbReference type="EMBL" id="MST73927.1"/>
    </source>
</evidence>
<name>A0A6L5YP06_9FIRM</name>
<organism evidence="12 13">
    <name type="scientific">Roseburia porci</name>
    <dbReference type="NCBI Taxonomy" id="2605790"/>
    <lineage>
        <taxon>Bacteria</taxon>
        <taxon>Bacillati</taxon>
        <taxon>Bacillota</taxon>
        <taxon>Clostridia</taxon>
        <taxon>Lachnospirales</taxon>
        <taxon>Lachnospiraceae</taxon>
        <taxon>Roseburia</taxon>
    </lineage>
</organism>
<evidence type="ECO:0000256" key="10">
    <source>
        <dbReference type="HAMAP-Rule" id="MF_00244"/>
    </source>
</evidence>
<comment type="function">
    <text evidence="1 10">Catalyzes the reversible adenylation of nicotinate mononucleotide (NaMN) to nicotinic acid adenine dinucleotide (NaAD).</text>
</comment>
<dbReference type="Gene3D" id="3.40.50.620">
    <property type="entry name" value="HUPs"/>
    <property type="match status" value="1"/>
</dbReference>
<keyword evidence="6 10" id="KW-0547">Nucleotide-binding</keyword>
<dbReference type="EC" id="2.7.7.18" evidence="10"/>
<dbReference type="Pfam" id="PF01467">
    <property type="entry name" value="CTP_transf_like"/>
    <property type="match status" value="1"/>
</dbReference>
<evidence type="ECO:0000256" key="4">
    <source>
        <dbReference type="ARBA" id="ARBA00022679"/>
    </source>
</evidence>
<gene>
    <name evidence="10 12" type="primary">nadD</name>
    <name evidence="12" type="ORF">FYJ75_02605</name>
</gene>
<dbReference type="AlphaFoldDB" id="A0A6L5YP06"/>
<keyword evidence="8 10" id="KW-0520">NAD</keyword>
<comment type="pathway">
    <text evidence="2 10">Cofactor biosynthesis; NAD(+) biosynthesis; deamido-NAD(+) from nicotinate D-ribonucleotide: step 1/1.</text>
</comment>
<dbReference type="HAMAP" id="MF_00244">
    <property type="entry name" value="NaMN_adenylyltr"/>
    <property type="match status" value="1"/>
</dbReference>
<protein>
    <recommendedName>
        <fullName evidence="10">Probable nicotinate-nucleotide adenylyltransferase</fullName>
        <ecNumber evidence="10">2.7.7.18</ecNumber>
    </recommendedName>
    <alternativeName>
        <fullName evidence="10">Deamido-NAD(+) diphosphorylase</fullName>
    </alternativeName>
    <alternativeName>
        <fullName evidence="10">Deamido-NAD(+) pyrophosphorylase</fullName>
    </alternativeName>
    <alternativeName>
        <fullName evidence="10">Nicotinate mononucleotide adenylyltransferase</fullName>
        <shortName evidence="10">NaMN adenylyltransferase</shortName>
    </alternativeName>
</protein>
<dbReference type="PANTHER" id="PTHR39321">
    <property type="entry name" value="NICOTINATE-NUCLEOTIDE ADENYLYLTRANSFERASE-RELATED"/>
    <property type="match status" value="1"/>
</dbReference>
<dbReference type="UniPathway" id="UPA00253">
    <property type="reaction ID" value="UER00332"/>
</dbReference>
<keyword evidence="13" id="KW-1185">Reference proteome</keyword>
<dbReference type="InterPro" id="IPR004821">
    <property type="entry name" value="Cyt_trans-like"/>
</dbReference>
<dbReference type="CDD" id="cd02165">
    <property type="entry name" value="NMNAT"/>
    <property type="match status" value="1"/>
</dbReference>
<keyword evidence="7 10" id="KW-0067">ATP-binding</keyword>
<evidence type="ECO:0000313" key="13">
    <source>
        <dbReference type="Proteomes" id="UP000474024"/>
    </source>
</evidence>
<proteinExistence type="inferred from homology"/>
<dbReference type="NCBIfam" id="TIGR00125">
    <property type="entry name" value="cyt_tran_rel"/>
    <property type="match status" value="1"/>
</dbReference>
<evidence type="ECO:0000256" key="2">
    <source>
        <dbReference type="ARBA" id="ARBA00005019"/>
    </source>
</evidence>
<dbReference type="EMBL" id="VUNI01000003">
    <property type="protein sequence ID" value="MST73927.1"/>
    <property type="molecule type" value="Genomic_DNA"/>
</dbReference>
<evidence type="ECO:0000259" key="11">
    <source>
        <dbReference type="Pfam" id="PF01467"/>
    </source>
</evidence>
<evidence type="ECO:0000256" key="6">
    <source>
        <dbReference type="ARBA" id="ARBA00022741"/>
    </source>
</evidence>
<dbReference type="RefSeq" id="WP_154428565.1">
    <property type="nucleotide sequence ID" value="NZ_VUNI01000003.1"/>
</dbReference>
<evidence type="ECO:0000256" key="5">
    <source>
        <dbReference type="ARBA" id="ARBA00022695"/>
    </source>
</evidence>
<dbReference type="InterPro" id="IPR014729">
    <property type="entry name" value="Rossmann-like_a/b/a_fold"/>
</dbReference>
<evidence type="ECO:0000256" key="1">
    <source>
        <dbReference type="ARBA" id="ARBA00002324"/>
    </source>
</evidence>
<keyword evidence="5 10" id="KW-0548">Nucleotidyltransferase</keyword>
<comment type="catalytic activity">
    <reaction evidence="9 10">
        <text>nicotinate beta-D-ribonucleotide + ATP + H(+) = deamido-NAD(+) + diphosphate</text>
        <dbReference type="Rhea" id="RHEA:22860"/>
        <dbReference type="ChEBI" id="CHEBI:15378"/>
        <dbReference type="ChEBI" id="CHEBI:30616"/>
        <dbReference type="ChEBI" id="CHEBI:33019"/>
        <dbReference type="ChEBI" id="CHEBI:57502"/>
        <dbReference type="ChEBI" id="CHEBI:58437"/>
        <dbReference type="EC" id="2.7.7.18"/>
    </reaction>
</comment>
<dbReference type="NCBIfam" id="NF000840">
    <property type="entry name" value="PRK00071.1-3"/>
    <property type="match status" value="1"/>
</dbReference>
<comment type="caution">
    <text evidence="12">The sequence shown here is derived from an EMBL/GenBank/DDBJ whole genome shotgun (WGS) entry which is preliminary data.</text>
</comment>
<dbReference type="InterPro" id="IPR005248">
    <property type="entry name" value="NadD/NMNAT"/>
</dbReference>
<dbReference type="GO" id="GO:0004515">
    <property type="term" value="F:nicotinate-nucleotide adenylyltransferase activity"/>
    <property type="evidence" value="ECO:0007669"/>
    <property type="project" value="UniProtKB-UniRule"/>
</dbReference>
<dbReference type="PANTHER" id="PTHR39321:SF3">
    <property type="entry name" value="PHOSPHOPANTETHEINE ADENYLYLTRANSFERASE"/>
    <property type="match status" value="1"/>
</dbReference>
<dbReference type="GO" id="GO:0005524">
    <property type="term" value="F:ATP binding"/>
    <property type="evidence" value="ECO:0007669"/>
    <property type="project" value="UniProtKB-KW"/>
</dbReference>
<evidence type="ECO:0000256" key="7">
    <source>
        <dbReference type="ARBA" id="ARBA00022840"/>
    </source>
</evidence>